<reference evidence="10" key="1">
    <citation type="submission" date="2016-10" db="EMBL/GenBank/DDBJ databases">
        <authorList>
            <person name="Varghese N."/>
            <person name="Submissions S."/>
        </authorList>
    </citation>
    <scope>NUCLEOTIDE SEQUENCE [LARGE SCALE GENOMIC DNA]</scope>
    <source>
        <strain evidence="10">DSM 16995</strain>
    </source>
</reference>
<dbReference type="InterPro" id="IPR029028">
    <property type="entry name" value="Alpha/beta_knot_MTases"/>
</dbReference>
<feature type="domain" description="tRNA/rRNA methyltransferase SpoU type" evidence="8">
    <location>
        <begin position="24"/>
        <end position="164"/>
    </location>
</feature>
<keyword evidence="4 7" id="KW-0949">S-adenosyl-L-methionine</keyword>
<evidence type="ECO:0000256" key="4">
    <source>
        <dbReference type="ARBA" id="ARBA00022691"/>
    </source>
</evidence>
<evidence type="ECO:0000256" key="1">
    <source>
        <dbReference type="ARBA" id="ARBA00022555"/>
    </source>
</evidence>
<dbReference type="Gene3D" id="3.40.1280.10">
    <property type="match status" value="1"/>
</dbReference>
<dbReference type="PANTHER" id="PTHR43453:SF1">
    <property type="entry name" value="TRNA_RRNA METHYLTRANSFERASE SPOU TYPE DOMAIN-CONTAINING PROTEIN"/>
    <property type="match status" value="1"/>
</dbReference>
<organism evidence="9 10">
    <name type="scientific">Maridesulfovibrio ferrireducens</name>
    <dbReference type="NCBI Taxonomy" id="246191"/>
    <lineage>
        <taxon>Bacteria</taxon>
        <taxon>Pseudomonadati</taxon>
        <taxon>Thermodesulfobacteriota</taxon>
        <taxon>Desulfovibrionia</taxon>
        <taxon>Desulfovibrionales</taxon>
        <taxon>Desulfovibrionaceae</taxon>
        <taxon>Maridesulfovibrio</taxon>
    </lineage>
</organism>
<gene>
    <name evidence="7" type="primary">trmH</name>
    <name evidence="9" type="ORF">SAMN05660337_2733</name>
</gene>
<dbReference type="InterPro" id="IPR029026">
    <property type="entry name" value="tRNA_m1G_MTases_N"/>
</dbReference>
<evidence type="ECO:0000313" key="10">
    <source>
        <dbReference type="Proteomes" id="UP000199053"/>
    </source>
</evidence>
<keyword evidence="10" id="KW-1185">Reference proteome</keyword>
<dbReference type="Pfam" id="PF00588">
    <property type="entry name" value="SpoU_methylase"/>
    <property type="match status" value="1"/>
</dbReference>
<comment type="similarity">
    <text evidence="7">Belongs to the class IV-like SAM-binding methyltransferase superfamily. RNA methyltransferase TrmH family.</text>
</comment>
<dbReference type="EC" id="2.1.1.34" evidence="7"/>
<dbReference type="HAMAP" id="MF_02060">
    <property type="entry name" value="tRNA_methyltr_TrmH"/>
    <property type="match status" value="1"/>
</dbReference>
<comment type="catalytic activity">
    <reaction evidence="7">
        <text>guanosine(18) in tRNA + S-adenosyl-L-methionine = 2'-O-methylguanosine(18) in tRNA + S-adenosyl-L-homocysteine + H(+)</text>
        <dbReference type="Rhea" id="RHEA:20077"/>
        <dbReference type="Rhea" id="RHEA-COMP:10190"/>
        <dbReference type="Rhea" id="RHEA-COMP:10192"/>
        <dbReference type="ChEBI" id="CHEBI:15378"/>
        <dbReference type="ChEBI" id="CHEBI:57856"/>
        <dbReference type="ChEBI" id="CHEBI:59789"/>
        <dbReference type="ChEBI" id="CHEBI:74269"/>
        <dbReference type="ChEBI" id="CHEBI:74445"/>
        <dbReference type="EC" id="2.1.1.34"/>
    </reaction>
</comment>
<dbReference type="InterPro" id="IPR001537">
    <property type="entry name" value="SpoU_MeTrfase"/>
</dbReference>
<dbReference type="GO" id="GO:0002938">
    <property type="term" value="P:tRNA guanine ribose methylation"/>
    <property type="evidence" value="ECO:0007669"/>
    <property type="project" value="UniProtKB-UniRule"/>
</dbReference>
<dbReference type="SUPFAM" id="SSF75217">
    <property type="entry name" value="alpha/beta knot"/>
    <property type="match status" value="1"/>
</dbReference>
<keyword evidence="2 7" id="KW-0489">Methyltransferase</keyword>
<dbReference type="AlphaFoldDB" id="A0A1G9JCW3"/>
<evidence type="ECO:0000256" key="6">
    <source>
        <dbReference type="ARBA" id="ARBA00022884"/>
    </source>
</evidence>
<keyword evidence="1 7" id="KW-0820">tRNA-binding</keyword>
<dbReference type="PANTHER" id="PTHR43453">
    <property type="entry name" value="RRNA METHYLASE-LIKE"/>
    <property type="match status" value="1"/>
</dbReference>
<sequence length="196" mass="22302">MEKKRTPQREERIREVLERRQKDLTLIVDNVWDPHNVSAILRSCDAFGIYGIHLYYTDAEWPDFANKSSASGKKWVERTPHTDAAEMVGSLRGQGYQVLRTGFSENSRPLMDFDLSKPSAVILSNEHSGTAPELAALVPDEVYIPMQGMIQSFNVSVAAGLILYHGFTQRYAKGMYDKPSFSQEEMDVIVQDWLTR</sequence>
<dbReference type="CDD" id="cd18092">
    <property type="entry name" value="SpoU-like_TrmH"/>
    <property type="match status" value="1"/>
</dbReference>
<evidence type="ECO:0000313" key="9">
    <source>
        <dbReference type="EMBL" id="SDL34973.1"/>
    </source>
</evidence>
<comment type="function">
    <text evidence="7">Catalyzes the 2'-O methylation of guanosine at position 18 in tRNA.</text>
</comment>
<dbReference type="OrthoDB" id="9785673at2"/>
<keyword evidence="6 7" id="KW-0694">RNA-binding</keyword>
<dbReference type="GO" id="GO:0141100">
    <property type="term" value="F:tRNA (guanine(18)-2'-O)-methyltransferase activity"/>
    <property type="evidence" value="ECO:0007669"/>
    <property type="project" value="UniProtKB-UniRule"/>
</dbReference>
<evidence type="ECO:0000256" key="5">
    <source>
        <dbReference type="ARBA" id="ARBA00022694"/>
    </source>
</evidence>
<comment type="caution">
    <text evidence="7">Lacks conserved residue(s) required for the propagation of feature annotation.</text>
</comment>
<accession>A0A1G9JCW3</accession>
<feature type="binding site" evidence="7">
    <location>
        <position position="144"/>
    </location>
    <ligand>
        <name>S-adenosyl-L-methionine</name>
        <dbReference type="ChEBI" id="CHEBI:59789"/>
    </ligand>
</feature>
<feature type="binding site" evidence="7">
    <location>
        <position position="101"/>
    </location>
    <ligand>
        <name>S-adenosyl-L-methionine</name>
        <dbReference type="ChEBI" id="CHEBI:59789"/>
    </ligand>
</feature>
<dbReference type="STRING" id="246191.SAMN05660337_2733"/>
<dbReference type="EMBL" id="FNGA01000004">
    <property type="protein sequence ID" value="SDL34973.1"/>
    <property type="molecule type" value="Genomic_DNA"/>
</dbReference>
<dbReference type="GO" id="GO:0000049">
    <property type="term" value="F:tRNA binding"/>
    <property type="evidence" value="ECO:0007669"/>
    <property type="project" value="UniProtKB-UniRule"/>
</dbReference>
<keyword evidence="3 7" id="KW-0808">Transferase</keyword>
<keyword evidence="5 7" id="KW-0819">tRNA processing</keyword>
<dbReference type="RefSeq" id="WP_092162035.1">
    <property type="nucleotide sequence ID" value="NZ_FNGA01000004.1"/>
</dbReference>
<evidence type="ECO:0000256" key="2">
    <source>
        <dbReference type="ARBA" id="ARBA00022603"/>
    </source>
</evidence>
<evidence type="ECO:0000256" key="3">
    <source>
        <dbReference type="ARBA" id="ARBA00022679"/>
    </source>
</evidence>
<dbReference type="InterPro" id="IPR033671">
    <property type="entry name" value="TrmH"/>
</dbReference>
<name>A0A1G9JCW3_9BACT</name>
<protein>
    <recommendedName>
        <fullName evidence="7">tRNA (guanosine(18)-2'-O)-methyltransferase</fullName>
        <ecNumber evidence="7">2.1.1.34</ecNumber>
    </recommendedName>
    <alternativeName>
        <fullName evidence="7">tRNA [Gm18] methyltransferase</fullName>
    </alternativeName>
</protein>
<dbReference type="Proteomes" id="UP000199053">
    <property type="component" value="Unassembled WGS sequence"/>
</dbReference>
<evidence type="ECO:0000256" key="7">
    <source>
        <dbReference type="HAMAP-Rule" id="MF_02060"/>
    </source>
</evidence>
<evidence type="ECO:0000259" key="8">
    <source>
        <dbReference type="Pfam" id="PF00588"/>
    </source>
</evidence>
<proteinExistence type="inferred from homology"/>